<keyword evidence="4" id="KW-1185">Reference proteome</keyword>
<dbReference type="PROSITE" id="PS50966">
    <property type="entry name" value="ZF_SWIM"/>
    <property type="match status" value="1"/>
</dbReference>
<evidence type="ECO:0000259" key="2">
    <source>
        <dbReference type="PROSITE" id="PS50966"/>
    </source>
</evidence>
<keyword evidence="1" id="KW-0863">Zinc-finger</keyword>
<dbReference type="GO" id="GO:0008270">
    <property type="term" value="F:zinc ion binding"/>
    <property type="evidence" value="ECO:0007669"/>
    <property type="project" value="UniProtKB-KW"/>
</dbReference>
<sequence length="238" mass="26749">MGFLSRFQSVRPDDGKDQVIRDQAAKITELQDEVGRLRTSQQPTRVVYQAWKPGPPSRTFNLSAVSFACEWATPCLHEIPPELKRTFEVRSFSIDSDKVYTVDLGAHSCTCPDFLKRRENLPLGHALRCCKHITRVIRDTGLFEGQDELTRRVLDAGGDPATIFLLIQFPGYIVTLAITPGQEWVNLWAPKKATKGPGEIELFGYNQAEKRWSYGKPPYQPIPIKAAIDGLLCGRAYA</sequence>
<organism evidence="3 4">
    <name type="scientific">Mesoterricola silvestris</name>
    <dbReference type="NCBI Taxonomy" id="2927979"/>
    <lineage>
        <taxon>Bacteria</taxon>
        <taxon>Pseudomonadati</taxon>
        <taxon>Acidobacteriota</taxon>
        <taxon>Holophagae</taxon>
        <taxon>Holophagales</taxon>
        <taxon>Holophagaceae</taxon>
        <taxon>Mesoterricola</taxon>
    </lineage>
</organism>
<protein>
    <recommendedName>
        <fullName evidence="2">SWIM-type domain-containing protein</fullName>
    </recommendedName>
</protein>
<dbReference type="Proteomes" id="UP001238179">
    <property type="component" value="Chromosome"/>
</dbReference>
<dbReference type="RefSeq" id="WP_316413214.1">
    <property type="nucleotide sequence ID" value="NZ_AP027080.1"/>
</dbReference>
<proteinExistence type="predicted"/>
<evidence type="ECO:0000256" key="1">
    <source>
        <dbReference type="PROSITE-ProRule" id="PRU00325"/>
    </source>
</evidence>
<dbReference type="EMBL" id="AP027080">
    <property type="protein sequence ID" value="BDU74539.1"/>
    <property type="molecule type" value="Genomic_DNA"/>
</dbReference>
<evidence type="ECO:0000313" key="4">
    <source>
        <dbReference type="Proteomes" id="UP001238179"/>
    </source>
</evidence>
<dbReference type="AlphaFoldDB" id="A0AA48KA15"/>
<evidence type="ECO:0000313" key="3">
    <source>
        <dbReference type="EMBL" id="BDU74539.1"/>
    </source>
</evidence>
<reference evidence="4" key="1">
    <citation type="journal article" date="2023" name="Int. J. Syst. Evol. Microbiol.">
        <title>Mesoterricola silvestris gen. nov., sp. nov., Mesoterricola sediminis sp. nov., Geothrix oryzae sp. nov., Geothrix edaphica sp. nov., Geothrix rubra sp. nov., and Geothrix limicola sp. nov., six novel members of Acidobacteriota isolated from soils.</title>
        <authorList>
            <person name="Itoh H."/>
            <person name="Sugisawa Y."/>
            <person name="Mise K."/>
            <person name="Xu Z."/>
            <person name="Kuniyasu M."/>
            <person name="Ushijima N."/>
            <person name="Kawano K."/>
            <person name="Kobayashi E."/>
            <person name="Shiratori Y."/>
            <person name="Masuda Y."/>
            <person name="Senoo K."/>
        </authorList>
    </citation>
    <scope>NUCLEOTIDE SEQUENCE [LARGE SCALE GENOMIC DNA]</scope>
    <source>
        <strain evidence="4">W79</strain>
    </source>
</reference>
<keyword evidence="1" id="KW-0862">Zinc</keyword>
<accession>A0AA48KA15</accession>
<dbReference type="InterPro" id="IPR007527">
    <property type="entry name" value="Znf_SWIM"/>
</dbReference>
<feature type="domain" description="SWIM-type" evidence="2">
    <location>
        <begin position="100"/>
        <end position="141"/>
    </location>
</feature>
<name>A0AA48KA15_9BACT</name>
<gene>
    <name evidence="3" type="ORF">METEAL_37130</name>
</gene>
<keyword evidence="1" id="KW-0479">Metal-binding</keyword>
<dbReference type="KEGG" id="msil:METEAL_37130"/>